<dbReference type="Pfam" id="PF26395">
    <property type="entry name" value="E2-CBASS"/>
    <property type="match status" value="1"/>
</dbReference>
<feature type="domain" description="Type II CBASS E2 protein" evidence="1">
    <location>
        <begin position="11"/>
        <end position="136"/>
    </location>
</feature>
<evidence type="ECO:0000259" key="1">
    <source>
        <dbReference type="Pfam" id="PF26395"/>
    </source>
</evidence>
<dbReference type="InterPro" id="IPR058588">
    <property type="entry name" value="E2-CBASS"/>
</dbReference>
<gene>
    <name evidence="2" type="ORF">BA011_09875</name>
</gene>
<organism evidence="2 3">
    <name type="scientific">Rhizobium leguminosarum</name>
    <dbReference type="NCBI Taxonomy" id="384"/>
    <lineage>
        <taxon>Bacteria</taxon>
        <taxon>Pseudomonadati</taxon>
        <taxon>Pseudomonadota</taxon>
        <taxon>Alphaproteobacteria</taxon>
        <taxon>Hyphomicrobiales</taxon>
        <taxon>Rhizobiaceae</taxon>
        <taxon>Rhizobium/Agrobacterium group</taxon>
        <taxon>Rhizobium</taxon>
    </lineage>
</organism>
<evidence type="ECO:0000313" key="3">
    <source>
        <dbReference type="Proteomes" id="UP000092691"/>
    </source>
</evidence>
<name>A0A1B1C8J3_RHILE</name>
<accession>A0A1B1C8J3</accession>
<evidence type="ECO:0000313" key="2">
    <source>
        <dbReference type="EMBL" id="ANP86006.1"/>
    </source>
</evidence>
<dbReference type="Proteomes" id="UP000092691">
    <property type="component" value="Chromosome"/>
</dbReference>
<sequence length="146" mass="16440">MRGGFKAVEEQITAMQADWPLFRVRKAGPEAAIWTGELKPQFSAYRIEVRYAVGGSPEVRVISPELIRLPENIEGPLPHVYGPLTDPTLCLFDPATGEWDGSMLLSRTTIPWTIDWLTFYEFWVMTGKWSGGGRHPKCSPSTETQQ</sequence>
<proteinExistence type="predicted"/>
<protein>
    <recommendedName>
        <fullName evidence="1">Type II CBASS E2 protein domain-containing protein</fullName>
    </recommendedName>
</protein>
<dbReference type="RefSeq" id="WP_065280313.1">
    <property type="nucleotide sequence ID" value="NZ_CP016286.1"/>
</dbReference>
<reference evidence="2 3" key="1">
    <citation type="submission" date="2016-06" db="EMBL/GenBank/DDBJ databases">
        <title>Microsymbionts genomes from the relict species Vavilovia formosa.</title>
        <authorList>
            <person name="Chirak E."/>
            <person name="Kimeklis A."/>
            <person name="Andronov E."/>
        </authorList>
    </citation>
    <scope>NUCLEOTIDE SEQUENCE [LARGE SCALE GENOMIC DNA]</scope>
    <source>
        <strain evidence="2 3">Vaf10</strain>
    </source>
</reference>
<dbReference type="AlphaFoldDB" id="A0A1B1C8J3"/>
<dbReference type="EMBL" id="CP016286">
    <property type="protein sequence ID" value="ANP86006.1"/>
    <property type="molecule type" value="Genomic_DNA"/>
</dbReference>